<sequence>MKISNYLFFFITIFCISSCSKDDDNSPVDEPLILTEIAGKIIYPVESPLNNRSLEINSSVSNKLVEDNGYSIEVAEEEHNFLFVGDKNNEVYLLGYNYPGQQNHTIDAESTVIALAMSMPIATILDSEGKVDLLNTVKADPGFKEIVAKTQELILQGLSPVSPHQKDFQNQFALFFSNMLENNINHNRTHYNKKVSLQKLSNQSSGDDPVTIYQAGKNVLFQNSGKLYNTSIGIYRNDERIKHIQLDRIKFFATSIQEAANTATNNFNERDVEIVEESYEFPGHGQYEIRINTGKEGGQTFESQEAVWHNMTTWGMDVLMTLYPLKGKAQCTRQVVNSFRTYTKAAMDGDKNINSVSDGMALTYSLTENFLSGLGGSLTCMIGNNSYSQMVEKLFSWNSLVSKIGSGVNMGIGITQWLSDDSSMELCYEYSSTGVGICTQKITVGDPFFTISSRKISHVAWTGQKLWALTDLNGNGSTYQEMMEINPNNGAIIRSFPPNQPMWTLEYANGRLWDIYDWSFDEQNYAEMYNASTGNYIGNWYYTEDYELYYYLTFDGTYYWGTVNYDCGGNCQALIAFDLDGNAVQVFDDDPSKQFEDLIFAEGFFWASTYDGFILKLDKDLNAVERYEVTNFEIFGEVQYANEIAMRLEYIHNRLWIIDRFNNFYKTSIE</sequence>
<evidence type="ECO:0000313" key="1">
    <source>
        <dbReference type="EMBL" id="MDT0644657.1"/>
    </source>
</evidence>
<comment type="caution">
    <text evidence="1">The sequence shown here is derived from an EMBL/GenBank/DDBJ whole genome shotgun (WGS) entry which is preliminary data.</text>
</comment>
<reference evidence="1 2" key="1">
    <citation type="submission" date="2023-09" db="EMBL/GenBank/DDBJ databases">
        <authorList>
            <person name="Rey-Velasco X."/>
        </authorList>
    </citation>
    <scope>NUCLEOTIDE SEQUENCE [LARGE SCALE GENOMIC DNA]</scope>
    <source>
        <strain evidence="1 2">F363</strain>
    </source>
</reference>
<name>A0ABU3CE78_9FLAO</name>
<keyword evidence="2" id="KW-1185">Reference proteome</keyword>
<organism evidence="1 2">
    <name type="scientific">Autumnicola tepida</name>
    <dbReference type="NCBI Taxonomy" id="3075595"/>
    <lineage>
        <taxon>Bacteria</taxon>
        <taxon>Pseudomonadati</taxon>
        <taxon>Bacteroidota</taxon>
        <taxon>Flavobacteriia</taxon>
        <taxon>Flavobacteriales</taxon>
        <taxon>Flavobacteriaceae</taxon>
        <taxon>Autumnicola</taxon>
    </lineage>
</organism>
<protein>
    <recommendedName>
        <fullName evidence="3">Spi protease inhibitor domain-containing protein</fullName>
    </recommendedName>
</protein>
<dbReference type="InterPro" id="IPR011047">
    <property type="entry name" value="Quinoprotein_ADH-like_sf"/>
</dbReference>
<gene>
    <name evidence="1" type="ORF">RM553_17590</name>
</gene>
<evidence type="ECO:0000313" key="2">
    <source>
        <dbReference type="Proteomes" id="UP001262889"/>
    </source>
</evidence>
<evidence type="ECO:0008006" key="3">
    <source>
        <dbReference type="Google" id="ProtNLM"/>
    </source>
</evidence>
<dbReference type="EMBL" id="JAVRHQ010000031">
    <property type="protein sequence ID" value="MDT0644657.1"/>
    <property type="molecule type" value="Genomic_DNA"/>
</dbReference>
<proteinExistence type="predicted"/>
<accession>A0ABU3CE78</accession>
<dbReference type="Proteomes" id="UP001262889">
    <property type="component" value="Unassembled WGS sequence"/>
</dbReference>
<dbReference type="SUPFAM" id="SSF50998">
    <property type="entry name" value="Quinoprotein alcohol dehydrogenase-like"/>
    <property type="match status" value="1"/>
</dbReference>
<dbReference type="RefSeq" id="WP_311536273.1">
    <property type="nucleotide sequence ID" value="NZ_JAVRHQ010000031.1"/>
</dbReference>